<comment type="caution">
    <text evidence="1">The sequence shown here is derived from an EMBL/GenBank/DDBJ whole genome shotgun (WGS) entry which is preliminary data.</text>
</comment>
<organism evidence="1 2">
    <name type="scientific">Pedosphaera parvula (strain Ellin514)</name>
    <dbReference type="NCBI Taxonomy" id="320771"/>
    <lineage>
        <taxon>Bacteria</taxon>
        <taxon>Pseudomonadati</taxon>
        <taxon>Verrucomicrobiota</taxon>
        <taxon>Pedosphaerae</taxon>
        <taxon>Pedosphaerales</taxon>
        <taxon>Pedosphaeraceae</taxon>
        <taxon>Pedosphaera</taxon>
    </lineage>
</organism>
<dbReference type="EMBL" id="ABOX02000010">
    <property type="protein sequence ID" value="EEF61426.1"/>
    <property type="molecule type" value="Genomic_DNA"/>
</dbReference>
<sequence>MFVGLIETHGERSRGTAAELKQPAAGIVTDADMILTTVDFASATKAPWSLSYILPNNL</sequence>
<name>B9XFR2_PEDPL</name>
<evidence type="ECO:0000313" key="2">
    <source>
        <dbReference type="Proteomes" id="UP000003688"/>
    </source>
</evidence>
<dbReference type="STRING" id="320771.Cflav_PD4447"/>
<gene>
    <name evidence="1" type="ORF">Cflav_PD4447</name>
</gene>
<dbReference type="AlphaFoldDB" id="B9XFR2"/>
<evidence type="ECO:0000313" key="1">
    <source>
        <dbReference type="EMBL" id="EEF61426.1"/>
    </source>
</evidence>
<proteinExistence type="predicted"/>
<reference evidence="1 2" key="1">
    <citation type="journal article" date="2011" name="J. Bacteriol.">
        <title>Genome sequence of 'Pedosphaera parvula' Ellin514, an aerobic Verrucomicrobial isolate from pasture soil.</title>
        <authorList>
            <person name="Kant R."/>
            <person name="van Passel M.W."/>
            <person name="Sangwan P."/>
            <person name="Palva A."/>
            <person name="Lucas S."/>
            <person name="Copeland A."/>
            <person name="Lapidus A."/>
            <person name="Glavina Del Rio T."/>
            <person name="Dalin E."/>
            <person name="Tice H."/>
            <person name="Bruce D."/>
            <person name="Goodwin L."/>
            <person name="Pitluck S."/>
            <person name="Chertkov O."/>
            <person name="Larimer F.W."/>
            <person name="Land M.L."/>
            <person name="Hauser L."/>
            <person name="Brettin T.S."/>
            <person name="Detter J.C."/>
            <person name="Han S."/>
            <person name="de Vos W.M."/>
            <person name="Janssen P.H."/>
            <person name="Smidt H."/>
        </authorList>
    </citation>
    <scope>NUCLEOTIDE SEQUENCE [LARGE SCALE GENOMIC DNA]</scope>
    <source>
        <strain evidence="1 2">Ellin514</strain>
    </source>
</reference>
<keyword evidence="2" id="KW-1185">Reference proteome</keyword>
<dbReference type="Proteomes" id="UP000003688">
    <property type="component" value="Unassembled WGS sequence"/>
</dbReference>
<protein>
    <submittedName>
        <fullName evidence="1">Uncharacterized protein</fullName>
    </submittedName>
</protein>
<accession>B9XFR2</accession>